<evidence type="ECO:0000313" key="1">
    <source>
        <dbReference type="EMBL" id="KIH58255.1"/>
    </source>
</evidence>
<dbReference type="Proteomes" id="UP000054047">
    <property type="component" value="Unassembled WGS sequence"/>
</dbReference>
<dbReference type="OrthoDB" id="5798326at2759"/>
<evidence type="ECO:0000313" key="2">
    <source>
        <dbReference type="Proteomes" id="UP000054047"/>
    </source>
</evidence>
<sequence>MERLVEECELDCPEEKQIQILEKCLPLLRTDREAKVRSIGFVLLTRILEKCSAQCLRAAQSRLGKKLVDVKNDPTIYGGIFLRQLLVRNPQVGNLHADIIVSIIMRFIDMTVSNNDPTLRKLCIDLYSIRYGCDAQMSERLLATLLASITPRLVSQEQRVGEENALDPPLNLLIFCLLVFWQHPHIYLSGILPLKSFGISSLREDLCNLLFDIYSSALGHAKQGQYLPRDVVLSVLEAGINDPALQDAAFGLMRSLCSNGRNAVLPLIPRIVLMLISKLDTPSSALFETLAHICRLYGSGSTLFRHLYVVFSAMKHPLDEQHYGPSAARLLSAVVETSAFLVKSEIARTVLGRCTDSEQLQTVVALCDVITRPRMQVCKNHAET</sequence>
<proteinExistence type="predicted"/>
<protein>
    <recommendedName>
        <fullName evidence="3">HEAT repeat protein</fullName>
    </recommendedName>
</protein>
<organism evidence="1 2">
    <name type="scientific">Ancylostoma duodenale</name>
    <dbReference type="NCBI Taxonomy" id="51022"/>
    <lineage>
        <taxon>Eukaryota</taxon>
        <taxon>Metazoa</taxon>
        <taxon>Ecdysozoa</taxon>
        <taxon>Nematoda</taxon>
        <taxon>Chromadorea</taxon>
        <taxon>Rhabditida</taxon>
        <taxon>Rhabditina</taxon>
        <taxon>Rhabditomorpha</taxon>
        <taxon>Strongyloidea</taxon>
        <taxon>Ancylostomatidae</taxon>
        <taxon>Ancylostomatinae</taxon>
        <taxon>Ancylostoma</taxon>
    </lineage>
</organism>
<dbReference type="InterPro" id="IPR016024">
    <property type="entry name" value="ARM-type_fold"/>
</dbReference>
<evidence type="ECO:0008006" key="3">
    <source>
        <dbReference type="Google" id="ProtNLM"/>
    </source>
</evidence>
<accession>A0A0C2GB84</accession>
<gene>
    <name evidence="1" type="ORF">ANCDUO_11542</name>
</gene>
<name>A0A0C2GB84_9BILA</name>
<dbReference type="AlphaFoldDB" id="A0A0C2GB84"/>
<dbReference type="EMBL" id="KN733335">
    <property type="protein sequence ID" value="KIH58255.1"/>
    <property type="molecule type" value="Genomic_DNA"/>
</dbReference>
<reference evidence="1 2" key="1">
    <citation type="submission" date="2013-12" db="EMBL/GenBank/DDBJ databases">
        <title>Draft genome of the parsitic nematode Ancylostoma duodenale.</title>
        <authorList>
            <person name="Mitreva M."/>
        </authorList>
    </citation>
    <scope>NUCLEOTIDE SEQUENCE [LARGE SCALE GENOMIC DNA]</scope>
    <source>
        <strain evidence="1 2">Zhejiang</strain>
    </source>
</reference>
<keyword evidence="2" id="KW-1185">Reference proteome</keyword>
<dbReference type="SUPFAM" id="SSF48371">
    <property type="entry name" value="ARM repeat"/>
    <property type="match status" value="1"/>
</dbReference>